<feature type="transmembrane region" description="Helical" evidence="6">
    <location>
        <begin position="513"/>
        <end position="533"/>
    </location>
</feature>
<evidence type="ECO:0000256" key="1">
    <source>
        <dbReference type="ARBA" id="ARBA00004651"/>
    </source>
</evidence>
<comment type="caution">
    <text evidence="9">The sequence shown here is derived from an EMBL/GenBank/DDBJ whole genome shotgun (WGS) entry which is preliminary data.</text>
</comment>
<dbReference type="OrthoDB" id="5593520at2759"/>
<keyword evidence="10" id="KW-1185">Reference proteome</keyword>
<evidence type="ECO:0000256" key="4">
    <source>
        <dbReference type="ARBA" id="ARBA00022989"/>
    </source>
</evidence>
<dbReference type="Pfam" id="PF03553">
    <property type="entry name" value="Na_H_antiporter"/>
    <property type="match status" value="2"/>
</dbReference>
<evidence type="ECO:0000256" key="3">
    <source>
        <dbReference type="ARBA" id="ARBA00022692"/>
    </source>
</evidence>
<evidence type="ECO:0000256" key="2">
    <source>
        <dbReference type="ARBA" id="ARBA00022475"/>
    </source>
</evidence>
<feature type="transmembrane region" description="Helical" evidence="6">
    <location>
        <begin position="348"/>
        <end position="365"/>
    </location>
</feature>
<reference evidence="9 10" key="1">
    <citation type="submission" date="2017-12" db="EMBL/GenBank/DDBJ databases">
        <title>Sequencing, de novo assembly and annotation of complete genome of a new Thraustochytrid species, strain FCC1311.</title>
        <authorList>
            <person name="Sedici K."/>
            <person name="Godart F."/>
            <person name="Aiese Cigliano R."/>
            <person name="Sanseverino W."/>
            <person name="Barakat M."/>
            <person name="Ortet P."/>
            <person name="Marechal E."/>
            <person name="Cagnac O."/>
            <person name="Amato A."/>
        </authorList>
    </citation>
    <scope>NUCLEOTIDE SEQUENCE [LARGE SCALE GENOMIC DNA]</scope>
</reference>
<keyword evidence="7" id="KW-0732">Signal</keyword>
<organism evidence="9 10">
    <name type="scientific">Hondaea fermentalgiana</name>
    <dbReference type="NCBI Taxonomy" id="2315210"/>
    <lineage>
        <taxon>Eukaryota</taxon>
        <taxon>Sar</taxon>
        <taxon>Stramenopiles</taxon>
        <taxon>Bigyra</taxon>
        <taxon>Labyrinthulomycetes</taxon>
        <taxon>Thraustochytrida</taxon>
        <taxon>Thraustochytriidae</taxon>
        <taxon>Hondaea</taxon>
    </lineage>
</organism>
<feature type="transmembrane region" description="Helical" evidence="6">
    <location>
        <begin position="643"/>
        <end position="663"/>
    </location>
</feature>
<feature type="transmembrane region" description="Helical" evidence="6">
    <location>
        <begin position="144"/>
        <end position="163"/>
    </location>
</feature>
<feature type="transmembrane region" description="Helical" evidence="6">
    <location>
        <begin position="563"/>
        <end position="590"/>
    </location>
</feature>
<keyword evidence="4 6" id="KW-1133">Transmembrane helix</keyword>
<feature type="transmembrane region" description="Helical" evidence="6">
    <location>
        <begin position="670"/>
        <end position="692"/>
    </location>
</feature>
<feature type="transmembrane region" description="Helical" evidence="6">
    <location>
        <begin position="170"/>
        <end position="188"/>
    </location>
</feature>
<dbReference type="Proteomes" id="UP000241890">
    <property type="component" value="Unassembled WGS sequence"/>
</dbReference>
<dbReference type="EMBL" id="BEYU01000166">
    <property type="protein sequence ID" value="GBG33712.1"/>
    <property type="molecule type" value="Genomic_DNA"/>
</dbReference>
<sequence length="738" mass="78297">MRNVLTSTAAVATAVAALGMAGPADAMSVSVEPSAGDVSFAILATGETKKALFTNEPYEVLVGVSWEDSDTVVETDELFWQLSVDGQVMQTGSEAINGSMLLPDTISVGEVLFESSGVPSVDVLISLEAATLADGSASGATPSVIGSGISLLPLIITLGVALLTKRVELSLYMGIFWGAFIINQFSFVDAFKSSLDTYILGAVANVDNQYVMLFTLFLSGLVGMMEKSGGVFGLTKALIRYAKDSRAAQLLGVLAGCLIFFDDYANALVVGSTMRPIMDDLLVSREKLAFVVDATSAPIAAIFPISSWTGYEAGLIDAELKRIITRHGGVPDGYPETGYGLYLQSIPFRFYPFFMIVFQLVLILAKREYGPMLVAERKVRVTGRRDGGDGGNKASREMNLQNKPKENQPLRAFNMLVPVFFLVFFILFVFIRTGVDSAGEGASASDVFMNADSYSGLLFGTFAASIVAALFYQFQFKDGDNVTFPSIGGIKNAFSGAEEGPLPLLSVYECLDAWINGLLTIFPALIVLSLAWATGDIMTDIGADALFYEVIVNNDVSTALPAITFSMSFVIALCTGTSWGTMAIMFPLVVLPAFDVSNGSKAVVLGTIAAVLSGAVAGDHSSIISDTTVLASTATQCDVWRHFITQLPYALTVLLISLLLGYLPAGTGSYPAGAALVVGAIVVIIVSMAISVPVEHPSGRYDIFTEIYLKISKNPALLQLKEDTASFVSNGDKTVSPA</sequence>
<name>A0A2R5GS58_9STRA</name>
<feature type="transmembrane region" description="Helical" evidence="6">
    <location>
        <begin position="208"/>
        <end position="226"/>
    </location>
</feature>
<evidence type="ECO:0000256" key="5">
    <source>
        <dbReference type="ARBA" id="ARBA00023136"/>
    </source>
</evidence>
<keyword evidence="5 6" id="KW-0472">Membrane</keyword>
<feature type="transmembrane region" description="Helical" evidence="6">
    <location>
        <begin position="602"/>
        <end position="623"/>
    </location>
</feature>
<feature type="transmembrane region" description="Helical" evidence="6">
    <location>
        <begin position="453"/>
        <end position="472"/>
    </location>
</feature>
<evidence type="ECO:0000313" key="9">
    <source>
        <dbReference type="EMBL" id="GBG33712.1"/>
    </source>
</evidence>
<comment type="subcellular location">
    <subcellularLocation>
        <location evidence="1">Cell membrane</location>
        <topology evidence="1">Multi-pass membrane protein</topology>
    </subcellularLocation>
</comment>
<dbReference type="PANTHER" id="PTHR43478:SF1">
    <property type="entry name" value="NA+_H+ ANTIPORTER NHAC-LIKE C-TERMINAL DOMAIN-CONTAINING PROTEIN"/>
    <property type="match status" value="1"/>
</dbReference>
<accession>A0A2R5GS58</accession>
<feature type="domain" description="Na+/H+ antiporter NhaC-like C-terminal" evidence="8">
    <location>
        <begin position="506"/>
        <end position="660"/>
    </location>
</feature>
<evidence type="ECO:0000256" key="7">
    <source>
        <dbReference type="SAM" id="SignalP"/>
    </source>
</evidence>
<evidence type="ECO:0000256" key="6">
    <source>
        <dbReference type="SAM" id="Phobius"/>
    </source>
</evidence>
<dbReference type="AlphaFoldDB" id="A0A2R5GS58"/>
<feature type="transmembrane region" description="Helical" evidence="6">
    <location>
        <begin position="412"/>
        <end position="433"/>
    </location>
</feature>
<dbReference type="InterPro" id="IPR018461">
    <property type="entry name" value="Na/H_Antiport_NhaC-like_C"/>
</dbReference>
<gene>
    <name evidence="9" type="ORF">FCC1311_099352</name>
</gene>
<feature type="signal peptide" evidence="7">
    <location>
        <begin position="1"/>
        <end position="26"/>
    </location>
</feature>
<dbReference type="InParanoid" id="A0A2R5GS58"/>
<proteinExistence type="predicted"/>
<feature type="transmembrane region" description="Helical" evidence="6">
    <location>
        <begin position="247"/>
        <end position="265"/>
    </location>
</feature>
<keyword evidence="3 6" id="KW-0812">Transmembrane</keyword>
<dbReference type="GO" id="GO:0005886">
    <property type="term" value="C:plasma membrane"/>
    <property type="evidence" value="ECO:0007669"/>
    <property type="project" value="UniProtKB-SubCell"/>
</dbReference>
<keyword evidence="2" id="KW-1003">Cell membrane</keyword>
<protein>
    <recommendedName>
        <fullName evidence="8">Na+/H+ antiporter NhaC-like C-terminal domain-containing protein</fullName>
    </recommendedName>
</protein>
<dbReference type="PANTHER" id="PTHR43478">
    <property type="entry name" value="NA+/H+ ANTIPORTER-RELATED"/>
    <property type="match status" value="1"/>
</dbReference>
<evidence type="ECO:0000259" key="8">
    <source>
        <dbReference type="Pfam" id="PF03553"/>
    </source>
</evidence>
<feature type="chain" id="PRO_5015356268" description="Na+/H+ antiporter NhaC-like C-terminal domain-containing protein" evidence="7">
    <location>
        <begin position="27"/>
        <end position="738"/>
    </location>
</feature>
<evidence type="ECO:0000313" key="10">
    <source>
        <dbReference type="Proteomes" id="UP000241890"/>
    </source>
</evidence>
<feature type="domain" description="Na+/H+ antiporter NhaC-like C-terminal" evidence="8">
    <location>
        <begin position="304"/>
        <end position="478"/>
    </location>
</feature>